<gene>
    <name evidence="1" type="ORF">BG006_000392</name>
</gene>
<evidence type="ECO:0000313" key="2">
    <source>
        <dbReference type="Proteomes" id="UP000696485"/>
    </source>
</evidence>
<organism evidence="1 2">
    <name type="scientific">Podila minutissima</name>
    <dbReference type="NCBI Taxonomy" id="64525"/>
    <lineage>
        <taxon>Eukaryota</taxon>
        <taxon>Fungi</taxon>
        <taxon>Fungi incertae sedis</taxon>
        <taxon>Mucoromycota</taxon>
        <taxon>Mortierellomycotina</taxon>
        <taxon>Mortierellomycetes</taxon>
        <taxon>Mortierellales</taxon>
        <taxon>Mortierellaceae</taxon>
        <taxon>Podila</taxon>
    </lineage>
</organism>
<dbReference type="AlphaFoldDB" id="A0A9P5VHQ3"/>
<proteinExistence type="predicted"/>
<accession>A0A9P5VHQ3</accession>
<dbReference type="Proteomes" id="UP000696485">
    <property type="component" value="Unassembled WGS sequence"/>
</dbReference>
<evidence type="ECO:0000313" key="1">
    <source>
        <dbReference type="EMBL" id="KAF9324597.1"/>
    </source>
</evidence>
<comment type="caution">
    <text evidence="1">The sequence shown here is derived from an EMBL/GenBank/DDBJ whole genome shotgun (WGS) entry which is preliminary data.</text>
</comment>
<name>A0A9P5VHQ3_9FUNG</name>
<protein>
    <submittedName>
        <fullName evidence="1">Uncharacterized protein</fullName>
    </submittedName>
</protein>
<sequence length="306" mass="35347">MNILVQCIATNASTGWRCENRKHIGYLNGETPELFLCPAHLHHERGTLYRGQLSATYLGPSIRDVFVVIAGTTHVIVNVNEFNTLTTRYHPLLKTMLWEAMQDYCNRFTTIPPGDLPQHYTTFTPDRVSFMETQRELIRGVLTPARVMMMPIYHAQGQNRVGMPADSIYVMIELAYTSKEEYACNFEQYYPNAKRTTRTGDSEMNLPALIERIIHCIPTENQHDFLFDRNFISHKVFAFPWIPDCKIPETEDILACRVTEAINPWIRLFNSKALLVDEMKTHLRLQDANCKRYLDSQRPQNLGDSA</sequence>
<keyword evidence="2" id="KW-1185">Reference proteome</keyword>
<dbReference type="EMBL" id="JAAAUY010001061">
    <property type="protein sequence ID" value="KAF9324597.1"/>
    <property type="molecule type" value="Genomic_DNA"/>
</dbReference>
<reference evidence="1" key="1">
    <citation type="journal article" date="2020" name="Fungal Divers.">
        <title>Resolving the Mortierellaceae phylogeny through synthesis of multi-gene phylogenetics and phylogenomics.</title>
        <authorList>
            <person name="Vandepol N."/>
            <person name="Liber J."/>
            <person name="Desiro A."/>
            <person name="Na H."/>
            <person name="Kennedy M."/>
            <person name="Barry K."/>
            <person name="Grigoriev I.V."/>
            <person name="Miller A.N."/>
            <person name="O'Donnell K."/>
            <person name="Stajich J.E."/>
            <person name="Bonito G."/>
        </authorList>
    </citation>
    <scope>NUCLEOTIDE SEQUENCE</scope>
    <source>
        <strain evidence="1">NVP1</strain>
    </source>
</reference>